<keyword evidence="1" id="KW-0732">Signal</keyword>
<keyword evidence="3" id="KW-1185">Reference proteome</keyword>
<name>A0ABR1QMY7_9PEZI</name>
<evidence type="ECO:0000256" key="1">
    <source>
        <dbReference type="SAM" id="SignalP"/>
    </source>
</evidence>
<evidence type="ECO:0000313" key="3">
    <source>
        <dbReference type="Proteomes" id="UP001391051"/>
    </source>
</evidence>
<accession>A0ABR1QMY7</accession>
<gene>
    <name evidence="2" type="ORF">PG986_004569</name>
</gene>
<proteinExistence type="predicted"/>
<dbReference type="GeneID" id="92073853"/>
<organism evidence="2 3">
    <name type="scientific">Apiospora aurea</name>
    <dbReference type="NCBI Taxonomy" id="335848"/>
    <lineage>
        <taxon>Eukaryota</taxon>
        <taxon>Fungi</taxon>
        <taxon>Dikarya</taxon>
        <taxon>Ascomycota</taxon>
        <taxon>Pezizomycotina</taxon>
        <taxon>Sordariomycetes</taxon>
        <taxon>Xylariomycetidae</taxon>
        <taxon>Amphisphaeriales</taxon>
        <taxon>Apiosporaceae</taxon>
        <taxon>Apiospora</taxon>
    </lineage>
</organism>
<dbReference type="RefSeq" id="XP_066703418.1">
    <property type="nucleotide sequence ID" value="XM_066840791.1"/>
</dbReference>
<protein>
    <submittedName>
        <fullName evidence="2">Uncharacterized protein</fullName>
    </submittedName>
</protein>
<feature type="chain" id="PRO_5045242974" evidence="1">
    <location>
        <begin position="18"/>
        <end position="438"/>
    </location>
</feature>
<dbReference type="Proteomes" id="UP001391051">
    <property type="component" value="Unassembled WGS sequence"/>
</dbReference>
<dbReference type="EMBL" id="JAQQWE010000003">
    <property type="protein sequence ID" value="KAK7959715.1"/>
    <property type="molecule type" value="Genomic_DNA"/>
</dbReference>
<reference evidence="2 3" key="1">
    <citation type="submission" date="2023-01" db="EMBL/GenBank/DDBJ databases">
        <title>Analysis of 21 Apiospora genomes using comparative genomics revels a genus with tremendous synthesis potential of carbohydrate active enzymes and secondary metabolites.</title>
        <authorList>
            <person name="Sorensen T."/>
        </authorList>
    </citation>
    <scope>NUCLEOTIDE SEQUENCE [LARGE SCALE GENOMIC DNA]</scope>
    <source>
        <strain evidence="2 3">CBS 24483</strain>
    </source>
</reference>
<evidence type="ECO:0000313" key="2">
    <source>
        <dbReference type="EMBL" id="KAK7959715.1"/>
    </source>
</evidence>
<sequence>MKVQLLLMGIAAPVSLAVPLADMADDTVSARNSSTTFSSTDLAPVQQRADVGDIKRWVLSVSYLKAIGVTFGGATAVHAWKGMVQSCQTYKDSQDASTGYDCVMASIVEATGIGLFAVAAKDQLYEWGTDAKVYLDVTLREGMGYVQRVTDYTRWADGVGLGPWIDAAAASIPLAALPNRPRPARLPQRARRARDDVAVWTKKAEEIFSRSMDAEVRHVGSWNGTTVSADGVVKRSDDDFGRSDHNHEVFGVRMPDSGRDFHFAATPRDDGHMQLRIGFGPGPMTANNRRWAKRNGLPMAPTTTRPVDHYFTQGGFDMLVRTDAGGDTTNARPDAKDPAWKKRWRAMWECYFGAPDAKTGQFPPSWESPGLWFSVVDDKAKGTVVAGAMAPFAGAGEGERSLITSMTLEGGRDIETDDQCNGAALDVDEPWVPEHDGL</sequence>
<feature type="signal peptide" evidence="1">
    <location>
        <begin position="1"/>
        <end position="17"/>
    </location>
</feature>
<comment type="caution">
    <text evidence="2">The sequence shown here is derived from an EMBL/GenBank/DDBJ whole genome shotgun (WGS) entry which is preliminary data.</text>
</comment>